<evidence type="ECO:0000313" key="2">
    <source>
        <dbReference type="Proteomes" id="UP001558713"/>
    </source>
</evidence>
<dbReference type="Proteomes" id="UP001558713">
    <property type="component" value="Unassembled WGS sequence"/>
</dbReference>
<keyword evidence="2" id="KW-1185">Reference proteome</keyword>
<accession>A0ABD0Z8Y0</accession>
<dbReference type="AlphaFoldDB" id="A0ABD0Z8Y0"/>
<organism evidence="1 2">
    <name type="scientific">Cardamine amara subsp. amara</name>
    <dbReference type="NCBI Taxonomy" id="228776"/>
    <lineage>
        <taxon>Eukaryota</taxon>
        <taxon>Viridiplantae</taxon>
        <taxon>Streptophyta</taxon>
        <taxon>Embryophyta</taxon>
        <taxon>Tracheophyta</taxon>
        <taxon>Spermatophyta</taxon>
        <taxon>Magnoliopsida</taxon>
        <taxon>eudicotyledons</taxon>
        <taxon>Gunneridae</taxon>
        <taxon>Pentapetalae</taxon>
        <taxon>rosids</taxon>
        <taxon>malvids</taxon>
        <taxon>Brassicales</taxon>
        <taxon>Brassicaceae</taxon>
        <taxon>Cardamineae</taxon>
        <taxon>Cardamine</taxon>
    </lineage>
</organism>
<reference evidence="1 2" key="1">
    <citation type="submission" date="2024-04" db="EMBL/GenBank/DDBJ databases">
        <title>Genome assembly C_amara_ONT_v2.</title>
        <authorList>
            <person name="Yant L."/>
            <person name="Moore C."/>
            <person name="Slenker M."/>
        </authorList>
    </citation>
    <scope>NUCLEOTIDE SEQUENCE [LARGE SCALE GENOMIC DNA]</scope>
    <source>
        <tissue evidence="1">Leaf</tissue>
    </source>
</reference>
<evidence type="ECO:0000313" key="1">
    <source>
        <dbReference type="EMBL" id="KAL1190943.1"/>
    </source>
</evidence>
<dbReference type="EMBL" id="JBANAX010000864">
    <property type="protein sequence ID" value="KAL1190943.1"/>
    <property type="molecule type" value="Genomic_DNA"/>
</dbReference>
<proteinExistence type="predicted"/>
<name>A0ABD0Z8Y0_CARAN</name>
<gene>
    <name evidence="1" type="ORF">V5N11_020916</name>
</gene>
<evidence type="ECO:0008006" key="3">
    <source>
        <dbReference type="Google" id="ProtNLM"/>
    </source>
</evidence>
<sequence>MFDKRWVQKPEVKNIISLSWGSSRDGNSGSLLDKIADCHRALFKWKRGADCNSKMRLTRLKEQIDLEGSKRRPNKQRLKDLKWELAQAYRDEEIYWKERSKESWLRHGDRNTKYFHGSVQKKRARNNISALVNSNGAEQISEGSKGEIAVDYFRKLFTSSKPVHATELLTDMVPRVTENMNRELTKPVSRDEIRKAAFGIQSNKTPGADGMTGQFFESYWDNVGEQVIREVNGFFESGQLPHEWNFAQICLLPKKINPTRMTYLNP</sequence>
<protein>
    <recommendedName>
        <fullName evidence="3">Reverse transcriptase</fullName>
    </recommendedName>
</protein>
<comment type="caution">
    <text evidence="1">The sequence shown here is derived from an EMBL/GenBank/DDBJ whole genome shotgun (WGS) entry which is preliminary data.</text>
</comment>